<dbReference type="Gene3D" id="3.40.50.1110">
    <property type="entry name" value="SGNH hydrolase"/>
    <property type="match status" value="1"/>
</dbReference>
<dbReference type="Proteomes" id="UP001419910">
    <property type="component" value="Unassembled WGS sequence"/>
</dbReference>
<evidence type="ECO:0000313" key="5">
    <source>
        <dbReference type="Proteomes" id="UP001419910"/>
    </source>
</evidence>
<evidence type="ECO:0000256" key="1">
    <source>
        <dbReference type="ARBA" id="ARBA00022801"/>
    </source>
</evidence>
<dbReference type="InterPro" id="IPR005181">
    <property type="entry name" value="SASA"/>
</dbReference>
<dbReference type="InterPro" id="IPR039329">
    <property type="entry name" value="SIAE"/>
</dbReference>
<keyword evidence="2" id="KW-0732">Signal</keyword>
<dbReference type="InterPro" id="IPR008979">
    <property type="entry name" value="Galactose-bd-like_sf"/>
</dbReference>
<dbReference type="Gene3D" id="2.60.120.260">
    <property type="entry name" value="Galactose-binding domain-like"/>
    <property type="match status" value="1"/>
</dbReference>
<sequence length="650" mass="68441">MKNGLAAIFCLAASLCAMPACAAEAPLLHPMFQDHAVLQRGTPIPVYGSAAAGTAVTVTLGDARVTAKADKDGHWHASLPAMPAGGPYILEAHARSGFDQRVEDVLVGDVFLCAGQSNMQLSVRAAGNAQVEMRAATDGQIRQLLVATKESVTPLDSFATPVSWTVASPDTVGNFSASCFYFAREIRKTAGVPVGMVVSAWGGSRVRDWVSEPGLGALGLYDDDLAMLRLFRSDPDAAQRRWDGTWEAWWRANGAAKARGNPWEPAYPVADWATAPAGLGAWALWTGGSPDGFVGQMWLRTSVTLTATQAAQAAILDLGAVNEEDESWINGHGVGGTSWSRQAQHRVPAGVLHAGENVIITNIFCSWRNCGMSGPADTRAIRLADGSAVLLAGPWRYAPVADTLIAPQLPWGPTHGVAMTYNGMIAPIGPYAFKAAIWYQGESDMYFSGRYQATMAALMADWRRVFGAGLPFLIVELPDYGSRPTAPAESLWSNIREAQRRAALADPHAAYIVTVDIGDPGNLHPSNKQEVGRRLAIAARRVVYGGTDPAAGAVPGTARRAPSGIVVSFAGVTGALAAYNGDPNAFELCGPADGSCRYAAARIDGDNVLVTGPDAAGASRVRFCWGDSPLCTLTDASGLPVTPFELPIGG</sequence>
<feature type="domain" description="Sialate O-acetylesterase" evidence="3">
    <location>
        <begin position="432"/>
        <end position="538"/>
    </location>
</feature>
<evidence type="ECO:0000256" key="2">
    <source>
        <dbReference type="SAM" id="SignalP"/>
    </source>
</evidence>
<evidence type="ECO:0000259" key="3">
    <source>
        <dbReference type="Pfam" id="PF03629"/>
    </source>
</evidence>
<reference evidence="4 5" key="1">
    <citation type="submission" date="2024-05" db="EMBL/GenBank/DDBJ databases">
        <authorList>
            <person name="Liu Q."/>
            <person name="Xin Y.-H."/>
        </authorList>
    </citation>
    <scope>NUCLEOTIDE SEQUENCE [LARGE SCALE GENOMIC DNA]</scope>
    <source>
        <strain evidence="4 5">CGMCC 1.10181</strain>
    </source>
</reference>
<dbReference type="RefSeq" id="WP_343889978.1">
    <property type="nucleotide sequence ID" value="NZ_BAAAEH010000028.1"/>
</dbReference>
<dbReference type="PANTHER" id="PTHR22901:SF0">
    <property type="entry name" value="SIALATE O-ACETYLESTERASE"/>
    <property type="match status" value="1"/>
</dbReference>
<dbReference type="InterPro" id="IPR036514">
    <property type="entry name" value="SGNH_hydro_sf"/>
</dbReference>
<feature type="signal peptide" evidence="2">
    <location>
        <begin position="1"/>
        <end position="22"/>
    </location>
</feature>
<keyword evidence="5" id="KW-1185">Reference proteome</keyword>
<dbReference type="Gene3D" id="2.60.40.10">
    <property type="entry name" value="Immunoglobulins"/>
    <property type="match status" value="1"/>
</dbReference>
<feature type="chain" id="PRO_5046160134" evidence="2">
    <location>
        <begin position="23"/>
        <end position="650"/>
    </location>
</feature>
<name>A0ABU9Y4C7_9SPHN</name>
<dbReference type="SUPFAM" id="SSF49785">
    <property type="entry name" value="Galactose-binding domain-like"/>
    <property type="match status" value="1"/>
</dbReference>
<dbReference type="PANTHER" id="PTHR22901">
    <property type="entry name" value="SIALATE O-ACETYLESTERASE"/>
    <property type="match status" value="1"/>
</dbReference>
<accession>A0ABU9Y4C7</accession>
<gene>
    <name evidence="4" type="ORF">ABC974_13540</name>
</gene>
<comment type="caution">
    <text evidence="4">The sequence shown here is derived from an EMBL/GenBank/DDBJ whole genome shotgun (WGS) entry which is preliminary data.</text>
</comment>
<protein>
    <submittedName>
        <fullName evidence="4">Sialate O-acetylesterase</fullName>
    </submittedName>
</protein>
<dbReference type="Pfam" id="PF03629">
    <property type="entry name" value="SASA"/>
    <property type="match status" value="2"/>
</dbReference>
<dbReference type="EMBL" id="JBDIME010000011">
    <property type="protein sequence ID" value="MEN2790657.1"/>
    <property type="molecule type" value="Genomic_DNA"/>
</dbReference>
<feature type="domain" description="Sialate O-acetylesterase" evidence="3">
    <location>
        <begin position="108"/>
        <end position="223"/>
    </location>
</feature>
<dbReference type="InterPro" id="IPR013783">
    <property type="entry name" value="Ig-like_fold"/>
</dbReference>
<organism evidence="4 5">
    <name type="scientific">Sphingomonas oligophenolica</name>
    <dbReference type="NCBI Taxonomy" id="301154"/>
    <lineage>
        <taxon>Bacteria</taxon>
        <taxon>Pseudomonadati</taxon>
        <taxon>Pseudomonadota</taxon>
        <taxon>Alphaproteobacteria</taxon>
        <taxon>Sphingomonadales</taxon>
        <taxon>Sphingomonadaceae</taxon>
        <taxon>Sphingomonas</taxon>
    </lineage>
</organism>
<dbReference type="SUPFAM" id="SSF52266">
    <property type="entry name" value="SGNH hydrolase"/>
    <property type="match status" value="1"/>
</dbReference>
<proteinExistence type="predicted"/>
<keyword evidence="1" id="KW-0378">Hydrolase</keyword>
<evidence type="ECO:0000313" key="4">
    <source>
        <dbReference type="EMBL" id="MEN2790657.1"/>
    </source>
</evidence>